<sequence>MLDIADLIAKAGGNPWEINRSLQAGSPWQIDRLAQVFHDAGRCTAAASEDFDQAKKRFDAAWNHQDGDHPINDSAEVERVTKGLGWQSERLPKIGSDLENVAAALAEAQQRGTTEIRTLNHQLELLDKVVVAAQKDLEDPTLDAKSRHALMTLIEDAKADEADDVRDALVQMRLIRGVYTGTLHAAQADLVKDGYDPAGIWADDAHVGPGGPPLNTGGTGPRIDGPGTPPLLEGQNTRDQDDLDLSIPGTGIALGGDGAHGYPNILVPPDGDAPGINGPNPIPHPEGTRPLPTGTAVGPNGEHYGFYGLVPYKGPDGQPNKQFSVPDTVVVDLAHPDKVLFTLHGISQASGAFDPNTGKMIIMGNNQNGQRGLWESAPVNQNGNWGNTLQPKGTFNGALNGNRESQIVALPQGKGFMVVGAAADKPIQGAVASTPQGLLNATPTPLVGQLPDTQIPYGPAITDIRQVDGKDVVTMRVSTYGLGVDVYDPKTYTTTFTVTPGS</sequence>
<evidence type="ECO:0000259" key="2">
    <source>
        <dbReference type="Pfam" id="PF22905"/>
    </source>
</evidence>
<accession>A0A1Q4HUU8</accession>
<name>A0A1Q4HUU8_9MYCO</name>
<dbReference type="EMBL" id="MPNT01000010">
    <property type="protein sequence ID" value="OJZ73472.1"/>
    <property type="molecule type" value="Genomic_DNA"/>
</dbReference>
<dbReference type="Pfam" id="PF22905">
    <property type="entry name" value="Hydro_N_hd"/>
    <property type="match status" value="1"/>
</dbReference>
<organism evidence="3 4">
    <name type="scientific">Mycobacterium paraffinicum</name>
    <dbReference type="NCBI Taxonomy" id="53378"/>
    <lineage>
        <taxon>Bacteria</taxon>
        <taxon>Bacillati</taxon>
        <taxon>Actinomycetota</taxon>
        <taxon>Actinomycetes</taxon>
        <taxon>Mycobacteriales</taxon>
        <taxon>Mycobacteriaceae</taxon>
        <taxon>Mycobacterium</taxon>
    </lineage>
</organism>
<evidence type="ECO:0000313" key="4">
    <source>
        <dbReference type="Proteomes" id="UP000186438"/>
    </source>
</evidence>
<evidence type="ECO:0000256" key="1">
    <source>
        <dbReference type="SAM" id="MobiDB-lite"/>
    </source>
</evidence>
<dbReference type="STRING" id="53378.BRW65_12580"/>
<dbReference type="AlphaFoldDB" id="A0A1Q4HUU8"/>
<gene>
    <name evidence="3" type="ORF">BRW65_12580</name>
</gene>
<proteinExistence type="predicted"/>
<dbReference type="InterPro" id="IPR054469">
    <property type="entry name" value="Pred_hydrolase_N"/>
</dbReference>
<feature type="region of interest" description="Disordered" evidence="1">
    <location>
        <begin position="203"/>
        <end position="240"/>
    </location>
</feature>
<evidence type="ECO:0000313" key="3">
    <source>
        <dbReference type="EMBL" id="OJZ73472.1"/>
    </source>
</evidence>
<comment type="caution">
    <text evidence="3">The sequence shown here is derived from an EMBL/GenBank/DDBJ whole genome shotgun (WGS) entry which is preliminary data.</text>
</comment>
<dbReference type="OrthoDB" id="4694872at2"/>
<dbReference type="RefSeq" id="WP_073875131.1">
    <property type="nucleotide sequence ID" value="NZ_MPNT01000010.1"/>
</dbReference>
<feature type="domain" description="Predicted hydrolase N-terminal" evidence="2">
    <location>
        <begin position="2"/>
        <end position="190"/>
    </location>
</feature>
<dbReference type="Proteomes" id="UP000186438">
    <property type="component" value="Unassembled WGS sequence"/>
</dbReference>
<reference evidence="3 4" key="1">
    <citation type="submission" date="2016-11" db="EMBL/GenBank/DDBJ databases">
        <title>Genome sequences of unsequenced Mycobacteria.</title>
        <authorList>
            <person name="Greninger A.L."/>
            <person name="Fang F."/>
            <person name="Jerome K.R."/>
        </authorList>
    </citation>
    <scope>NUCLEOTIDE SEQUENCE [LARGE SCALE GENOMIC DNA]</scope>
    <source>
        <strain evidence="3 4">M11</strain>
    </source>
</reference>
<keyword evidence="4" id="KW-1185">Reference proteome</keyword>
<protein>
    <recommendedName>
        <fullName evidence="2">Predicted hydrolase N-terminal domain-containing protein</fullName>
    </recommendedName>
</protein>